<comment type="caution">
    <text evidence="2">The sequence shown here is derived from an EMBL/GenBank/DDBJ whole genome shotgun (WGS) entry which is preliminary data.</text>
</comment>
<sequence>MMNIIEEINQLHENDEHEKIIEIITAISNEERGSELFSLLARAYNNIGKYDEALDNLMYIREEGIDDALWNYRVGYAYYYKGDKEKAENYFKKAYDLNNEDIDAYNFYMLCLEDRDDGINFEERVNRFWKWFEENEKVISDFIDKKSDMSSDEIIEFVSDGVALISNNLQFNFGGDYEFTFTVEGKEYLFYLTPRIVDAMPDKLKSKWKFFPYMKKQDIDNSNFIIYSTDLSFKEILVYAEYDDNTNFFNLKFYNKKLNELEEDYAYNAFYIMLEHAVGENILKLYLLGNVEKSDKKLDNMIELPKLYDFITDTLKSKNKDIILDPINRYTVYECKPTDNNFFREDIFIGNTCYMELISDYANYNIDAVVNISKMGARAVYLAYVFTDNKDNNFEDEDINKKLLDERNKITDELESIMGEKGSGKEIGIVLGNAFGVIGGYIDLLLYNQDEFIKRAQDVLKNYNYKFRLLKFRQYSDIIKTFNENV</sequence>
<dbReference type="InterPro" id="IPR019734">
    <property type="entry name" value="TPR_rpt"/>
</dbReference>
<dbReference type="Proteomes" id="UP001175147">
    <property type="component" value="Unassembled WGS sequence"/>
</dbReference>
<organism evidence="2 3">
    <name type="scientific">Brachyspira innocens</name>
    <dbReference type="NCBI Taxonomy" id="13264"/>
    <lineage>
        <taxon>Bacteria</taxon>
        <taxon>Pseudomonadati</taxon>
        <taxon>Spirochaetota</taxon>
        <taxon>Spirochaetia</taxon>
        <taxon>Brachyspirales</taxon>
        <taxon>Brachyspiraceae</taxon>
        <taxon>Brachyspira</taxon>
    </lineage>
</organism>
<reference evidence="2" key="1">
    <citation type="submission" date="2023-07" db="EMBL/GenBank/DDBJ databases">
        <title>Mucosal microbiota of week-old chicken and adult hens.</title>
        <authorList>
            <person name="Volf J."/>
            <person name="Karasova D."/>
            <person name="Crhanova M."/>
            <person name="Faldynova M."/>
            <person name="Prikrylova H."/>
            <person name="Zeman M."/>
            <person name="Babak V."/>
            <person name="Rajova J."/>
            <person name="Rychlik I."/>
        </authorList>
    </citation>
    <scope>NUCLEOTIDE SEQUENCE</scope>
    <source>
        <strain evidence="2">ET902</strain>
    </source>
</reference>
<feature type="repeat" description="TPR" evidence="1">
    <location>
        <begin position="68"/>
        <end position="101"/>
    </location>
</feature>
<accession>A0ABT8Z262</accession>
<dbReference type="InterPro" id="IPR011990">
    <property type="entry name" value="TPR-like_helical_dom_sf"/>
</dbReference>
<evidence type="ECO:0000313" key="3">
    <source>
        <dbReference type="Proteomes" id="UP001175147"/>
    </source>
</evidence>
<evidence type="ECO:0000313" key="2">
    <source>
        <dbReference type="EMBL" id="MDO7021410.1"/>
    </source>
</evidence>
<dbReference type="PROSITE" id="PS50005">
    <property type="entry name" value="TPR"/>
    <property type="match status" value="1"/>
</dbReference>
<keyword evidence="1" id="KW-0802">TPR repeat</keyword>
<gene>
    <name evidence="2" type="ORF">Q5M86_11565</name>
</gene>
<proteinExistence type="predicted"/>
<keyword evidence="3" id="KW-1185">Reference proteome</keyword>
<name>A0ABT8Z262_9SPIR</name>
<dbReference type="EMBL" id="JAUPBM010000197">
    <property type="protein sequence ID" value="MDO7021410.1"/>
    <property type="molecule type" value="Genomic_DNA"/>
</dbReference>
<protein>
    <submittedName>
        <fullName evidence="2">Tetratricopeptide repeat protein</fullName>
    </submittedName>
</protein>
<dbReference type="Gene3D" id="1.25.40.10">
    <property type="entry name" value="Tetratricopeptide repeat domain"/>
    <property type="match status" value="1"/>
</dbReference>
<evidence type="ECO:0000256" key="1">
    <source>
        <dbReference type="PROSITE-ProRule" id="PRU00339"/>
    </source>
</evidence>
<dbReference type="SUPFAM" id="SSF48452">
    <property type="entry name" value="TPR-like"/>
    <property type="match status" value="1"/>
</dbReference>
<dbReference type="SMART" id="SM00028">
    <property type="entry name" value="TPR"/>
    <property type="match status" value="2"/>
</dbReference>
<dbReference type="RefSeq" id="WP_304386029.1">
    <property type="nucleotide sequence ID" value="NZ_JAUPBL010000108.1"/>
</dbReference>
<dbReference type="Pfam" id="PF13181">
    <property type="entry name" value="TPR_8"/>
    <property type="match status" value="1"/>
</dbReference>